<dbReference type="STRING" id="1093900.A0A507B8S2"/>
<keyword evidence="7 10" id="KW-0119">Carbohydrate metabolism</keyword>
<dbReference type="InterPro" id="IPR002772">
    <property type="entry name" value="Glyco_hydro_3_C"/>
</dbReference>
<dbReference type="GO" id="GO:0008422">
    <property type="term" value="F:beta-glucosidase activity"/>
    <property type="evidence" value="ECO:0007669"/>
    <property type="project" value="UniProtKB-EC"/>
</dbReference>
<dbReference type="InterPro" id="IPR001764">
    <property type="entry name" value="Glyco_hydro_3_N"/>
</dbReference>
<keyword evidence="6" id="KW-0325">Glycoprotein</keyword>
<evidence type="ECO:0000256" key="10">
    <source>
        <dbReference type="RuleBase" id="RU361161"/>
    </source>
</evidence>
<dbReference type="InterPro" id="IPR050288">
    <property type="entry name" value="Cellulose_deg_GH3"/>
</dbReference>
<dbReference type="InterPro" id="IPR036881">
    <property type="entry name" value="Glyco_hydro_3_C_sf"/>
</dbReference>
<evidence type="ECO:0000256" key="2">
    <source>
        <dbReference type="ARBA" id="ARBA00004987"/>
    </source>
</evidence>
<dbReference type="Pfam" id="PF07691">
    <property type="entry name" value="PA14"/>
    <property type="match status" value="1"/>
</dbReference>
<evidence type="ECO:0000256" key="3">
    <source>
        <dbReference type="ARBA" id="ARBA00005336"/>
    </source>
</evidence>
<dbReference type="UniPathway" id="UPA00696"/>
<dbReference type="Pfam" id="PF14310">
    <property type="entry name" value="Fn3-like"/>
    <property type="match status" value="1"/>
</dbReference>
<evidence type="ECO:0000256" key="5">
    <source>
        <dbReference type="ARBA" id="ARBA00022801"/>
    </source>
</evidence>
<dbReference type="EMBL" id="SKBQ01000019">
    <property type="protein sequence ID" value="TPX16083.1"/>
    <property type="molecule type" value="Genomic_DNA"/>
</dbReference>
<dbReference type="PROSITE" id="PS00775">
    <property type="entry name" value="GLYCOSYL_HYDROL_F3"/>
    <property type="match status" value="1"/>
</dbReference>
<dbReference type="SUPFAM" id="SSF51445">
    <property type="entry name" value="(Trans)glycosidases"/>
    <property type="match status" value="1"/>
</dbReference>
<dbReference type="Gene3D" id="2.60.40.10">
    <property type="entry name" value="Immunoglobulins"/>
    <property type="match status" value="1"/>
</dbReference>
<dbReference type="InterPro" id="IPR013783">
    <property type="entry name" value="Ig-like_fold"/>
</dbReference>
<dbReference type="Pfam" id="PF01915">
    <property type="entry name" value="Glyco_hydro_3_C"/>
    <property type="match status" value="1"/>
</dbReference>
<evidence type="ECO:0000256" key="8">
    <source>
        <dbReference type="ARBA" id="ARBA00023295"/>
    </source>
</evidence>
<dbReference type="PRINTS" id="PR00133">
    <property type="entry name" value="GLHYDRLASE3"/>
</dbReference>
<reference evidence="12 13" key="1">
    <citation type="submission" date="2019-06" db="EMBL/GenBank/DDBJ databases">
        <title>Draft genome sequence of the filamentous fungus Phialemoniopsis curvata isolated from diesel fuel.</title>
        <authorList>
            <person name="Varaljay V.A."/>
            <person name="Lyon W.J."/>
            <person name="Crouch A.L."/>
            <person name="Drake C.E."/>
            <person name="Hollomon J.M."/>
            <person name="Nadeau L.J."/>
            <person name="Nunn H.S."/>
            <person name="Stevenson B.S."/>
            <person name="Bojanowski C.L."/>
            <person name="Crookes-Goodson W.J."/>
        </authorList>
    </citation>
    <scope>NUCLEOTIDE SEQUENCE [LARGE SCALE GENOMIC DNA]</scope>
    <source>
        <strain evidence="12 13">D216</strain>
    </source>
</reference>
<dbReference type="InParanoid" id="A0A507B8S2"/>
<comment type="pathway">
    <text evidence="2 10">Glycan metabolism; cellulose degradation.</text>
</comment>
<evidence type="ECO:0000256" key="4">
    <source>
        <dbReference type="ARBA" id="ARBA00012744"/>
    </source>
</evidence>
<evidence type="ECO:0000256" key="1">
    <source>
        <dbReference type="ARBA" id="ARBA00000448"/>
    </source>
</evidence>
<dbReference type="PANTHER" id="PTHR42715">
    <property type="entry name" value="BETA-GLUCOSIDASE"/>
    <property type="match status" value="1"/>
</dbReference>
<evidence type="ECO:0000256" key="7">
    <source>
        <dbReference type="ARBA" id="ARBA00023277"/>
    </source>
</evidence>
<evidence type="ECO:0000259" key="11">
    <source>
        <dbReference type="PROSITE" id="PS51820"/>
    </source>
</evidence>
<keyword evidence="5 10" id="KW-0378">Hydrolase</keyword>
<dbReference type="Proteomes" id="UP000319257">
    <property type="component" value="Unassembled WGS sequence"/>
</dbReference>
<dbReference type="Gene3D" id="3.40.50.1700">
    <property type="entry name" value="Glycoside hydrolase family 3 C-terminal domain"/>
    <property type="match status" value="1"/>
</dbReference>
<dbReference type="SUPFAM" id="SSF52279">
    <property type="entry name" value="Beta-D-glucan exohydrolase, C-terminal domain"/>
    <property type="match status" value="1"/>
</dbReference>
<name>A0A507B8S2_9PEZI</name>
<dbReference type="Pfam" id="PF00933">
    <property type="entry name" value="Glyco_hydro_3"/>
    <property type="match status" value="1"/>
</dbReference>
<dbReference type="RefSeq" id="XP_030997794.1">
    <property type="nucleotide sequence ID" value="XM_031138449.1"/>
</dbReference>
<comment type="catalytic activity">
    <reaction evidence="1 10">
        <text>Hydrolysis of terminal, non-reducing beta-D-glucosyl residues with release of beta-D-glucose.</text>
        <dbReference type="EC" id="3.2.1.21"/>
    </reaction>
</comment>
<dbReference type="InterPro" id="IPR036962">
    <property type="entry name" value="Glyco_hydro_3_N_sf"/>
</dbReference>
<dbReference type="InterPro" id="IPR037524">
    <property type="entry name" value="PA14/GLEYA"/>
</dbReference>
<dbReference type="GeneID" id="41971525"/>
<protein>
    <recommendedName>
        <fullName evidence="4 10">beta-glucosidase</fullName>
        <ecNumber evidence="4 10">3.2.1.21</ecNumber>
    </recommendedName>
</protein>
<dbReference type="OrthoDB" id="47059at2759"/>
<dbReference type="InterPro" id="IPR026891">
    <property type="entry name" value="Fn3-like"/>
</dbReference>
<dbReference type="SMART" id="SM01217">
    <property type="entry name" value="Fn3_like"/>
    <property type="match status" value="1"/>
</dbReference>
<comment type="similarity">
    <text evidence="3 10">Belongs to the glycosyl hydrolase 3 family.</text>
</comment>
<dbReference type="InterPro" id="IPR011658">
    <property type="entry name" value="PA14_dom"/>
</dbReference>
<dbReference type="AlphaFoldDB" id="A0A507B8S2"/>
<dbReference type="Gene3D" id="2.60.120.260">
    <property type="entry name" value="Galactose-binding domain-like"/>
    <property type="match status" value="1"/>
</dbReference>
<evidence type="ECO:0000313" key="12">
    <source>
        <dbReference type="EMBL" id="TPX16083.1"/>
    </source>
</evidence>
<keyword evidence="9 10" id="KW-0624">Polysaccharide degradation</keyword>
<evidence type="ECO:0000256" key="6">
    <source>
        <dbReference type="ARBA" id="ARBA00023180"/>
    </source>
</evidence>
<dbReference type="Gene3D" id="3.20.20.300">
    <property type="entry name" value="Glycoside hydrolase, family 3, N-terminal domain"/>
    <property type="match status" value="1"/>
</dbReference>
<accession>A0A507B8S2</accession>
<feature type="domain" description="PA14" evidence="11">
    <location>
        <begin position="405"/>
        <end position="562"/>
    </location>
</feature>
<dbReference type="PANTHER" id="PTHR42715:SF3">
    <property type="entry name" value="BETA-GLUCOSIDASE B-RELATED"/>
    <property type="match status" value="1"/>
</dbReference>
<proteinExistence type="inferred from homology"/>
<sequence length="850" mass="93251">MGSNPGDVDVSELLTKLTLEEKVSLLAGVDWWRTPVIKRPSVFVPHIKFTDGPNGARGESYVSGIKAACFPCGTCVGATFDADLAYRVGGAVAKEAKTKSAVALLGPTMNVIRSPLGGRNYETFSEDPFMLGILGAAYVRGCQAEGIAATPKHFVANDAENRRTKLSVEVDEQTLREIYLRPFQMVMKLSDPWCFMTSYNKVNGTYVPDSRRLVQDVLREEWGFKGTVVSDWAGTYSTAPGIEAGVDIEMPGPPKWRTKDAVTKAVEAGTLSQAKVDASARRVLELAKRLGCFEYPDEPPERAVEDAARDELIKVVGANGLTVLKNEQVLPIPEGSTVAVIGQHATSIVLGGGGSARVDALHTVNVPTGFEKLGYTTKVAAGVPVFGAVPHADPAIVFETGKQELTANPVKLEWFNGSVIGENLAHEERRPQAEYMIKEKWPSYLERDCCTRITFDLVAPSTGDHILSVISTGRALCYVNDQLVFTREQEKDLRLESFYFFKRQLEKRFTYSMTAGQRYSIRLESWATEEHLLAALDWKMFQGSAIRFHEHIDIPQRLEEAANIAKSCDYAVVCVGNVNEVESEGFDRETMDLPGEQYKLIQSVISANPKSVVVNFTGAPVAMTQFVDTAPAIVQAWFPGQEAGDSVAAVLSGNVNPSGRLPLSWPKRIEDNSSFGNFPVDSHDILRYEEGLDVGYKWYDRPDAPEPLFPFGFGLSYTTFSLESASILGQDAISDKNGYITVKATVKNTGMRAGKCLVQFYVARTPSDKGYVTLAPLKRLEGVAKVHVEPSETQEAVVQLDKYAVSSYDKDNSCWLAEKGAYQVLVGLSSVDIAHRINFSLPDSFTWQGV</sequence>
<evidence type="ECO:0000313" key="13">
    <source>
        <dbReference type="Proteomes" id="UP000319257"/>
    </source>
</evidence>
<dbReference type="InterPro" id="IPR017853">
    <property type="entry name" value="GH"/>
</dbReference>
<dbReference type="PROSITE" id="PS51820">
    <property type="entry name" value="PA14"/>
    <property type="match status" value="1"/>
</dbReference>
<dbReference type="GO" id="GO:0030245">
    <property type="term" value="P:cellulose catabolic process"/>
    <property type="evidence" value="ECO:0007669"/>
    <property type="project" value="UniProtKB-UniPathway"/>
</dbReference>
<keyword evidence="8 10" id="KW-0326">Glycosidase</keyword>
<organism evidence="12 13">
    <name type="scientific">Thyridium curvatum</name>
    <dbReference type="NCBI Taxonomy" id="1093900"/>
    <lineage>
        <taxon>Eukaryota</taxon>
        <taxon>Fungi</taxon>
        <taxon>Dikarya</taxon>
        <taxon>Ascomycota</taxon>
        <taxon>Pezizomycotina</taxon>
        <taxon>Sordariomycetes</taxon>
        <taxon>Sordariomycetidae</taxon>
        <taxon>Thyridiales</taxon>
        <taxon>Thyridiaceae</taxon>
        <taxon>Thyridium</taxon>
    </lineage>
</organism>
<comment type="caution">
    <text evidence="12">The sequence shown here is derived from an EMBL/GenBank/DDBJ whole genome shotgun (WGS) entry which is preliminary data.</text>
</comment>
<gene>
    <name evidence="12" type="ORF">E0L32_004078</name>
</gene>
<dbReference type="EC" id="3.2.1.21" evidence="4 10"/>
<evidence type="ECO:0000256" key="9">
    <source>
        <dbReference type="ARBA" id="ARBA00023326"/>
    </source>
</evidence>
<keyword evidence="13" id="KW-1185">Reference proteome</keyword>
<dbReference type="InterPro" id="IPR019800">
    <property type="entry name" value="Glyco_hydro_3_AS"/>
</dbReference>